<evidence type="ECO:0000256" key="1">
    <source>
        <dbReference type="SAM" id="Phobius"/>
    </source>
</evidence>
<keyword evidence="1" id="KW-1133">Transmembrane helix</keyword>
<dbReference type="AlphaFoldDB" id="A0A1H8V4E2"/>
<keyword evidence="1" id="KW-0812">Transmembrane</keyword>
<sequence length="429" mass="44843">MFGESAWLRSHGRTAALLLGVLLAGLLAAAGPAAAEPSAGARIADALAASPVYVDPAYASAVPSADRTALAARIGRTRLPIKVALVPLVKGDAFDGDPQVLTDVLHERLGLRDVILVTLEPTSDGLFGAEWPDGRHQAFHAVAAVGFQGDMRDAGLAARLDRAVDLIARGDGDRVYQQATASLDGTPAPPVPQAKGGSSAGGSVLPVILGAAFAVLLCAGGVLWLVRRRRAGRRHAAPFAFPEAVFAAEEAADEAALRRRAEAEVIALGELLDDADPGRPFLREALDAYAAAGKVLDAARSTPDLVGVLVLVTQGRDAHEGREDALPLCFFDPLHGRAARRLDWRPLGRTRALHVAACRACADAVRGHRAPEVLTDVDPAGRRVPYFEVPAARSVWAATGYGAMALPGRASRDDPDALVPRVLRGTPEA</sequence>
<proteinExistence type="predicted"/>
<feature type="transmembrane region" description="Helical" evidence="1">
    <location>
        <begin position="204"/>
        <end position="226"/>
    </location>
</feature>
<protein>
    <recommendedName>
        <fullName evidence="4">TPM domain-containing protein</fullName>
    </recommendedName>
</protein>
<accession>A0A1H8V4E2</accession>
<dbReference type="Proteomes" id="UP000181951">
    <property type="component" value="Unassembled WGS sequence"/>
</dbReference>
<dbReference type="STRING" id="310780.SAMN05216267_11061"/>
<evidence type="ECO:0000313" key="3">
    <source>
        <dbReference type="Proteomes" id="UP000181951"/>
    </source>
</evidence>
<reference evidence="2 3" key="1">
    <citation type="submission" date="2016-10" db="EMBL/GenBank/DDBJ databases">
        <authorList>
            <person name="de Groot N.N."/>
        </authorList>
    </citation>
    <scope>NUCLEOTIDE SEQUENCE [LARGE SCALE GENOMIC DNA]</scope>
    <source>
        <strain evidence="2 3">CGMCC 4.2026</strain>
    </source>
</reference>
<dbReference type="EMBL" id="FODD01000106">
    <property type="protein sequence ID" value="SEP10299.1"/>
    <property type="molecule type" value="Genomic_DNA"/>
</dbReference>
<gene>
    <name evidence="2" type="ORF">SAMN05216267_11061</name>
</gene>
<dbReference type="RefSeq" id="WP_245791817.1">
    <property type="nucleotide sequence ID" value="NZ_FODD01000106.1"/>
</dbReference>
<evidence type="ECO:0000313" key="2">
    <source>
        <dbReference type="EMBL" id="SEP10299.1"/>
    </source>
</evidence>
<evidence type="ECO:0008006" key="4">
    <source>
        <dbReference type="Google" id="ProtNLM"/>
    </source>
</evidence>
<keyword evidence="3" id="KW-1185">Reference proteome</keyword>
<organism evidence="2 3">
    <name type="scientific">Actinacidiphila rubida</name>
    <dbReference type="NCBI Taxonomy" id="310780"/>
    <lineage>
        <taxon>Bacteria</taxon>
        <taxon>Bacillati</taxon>
        <taxon>Actinomycetota</taxon>
        <taxon>Actinomycetes</taxon>
        <taxon>Kitasatosporales</taxon>
        <taxon>Streptomycetaceae</taxon>
        <taxon>Actinacidiphila</taxon>
    </lineage>
</organism>
<keyword evidence="1" id="KW-0472">Membrane</keyword>
<name>A0A1H8V4E2_9ACTN</name>